<name>S4NI31_9ACTN</name>
<sequence>MPSFPLHQRVPSLRSGQRCQLRCASTSSCPSAKECQGCWLWHSGVTTGIFPPRNRRSARLSVRSQLG</sequence>
<dbReference type="PATRIC" id="fig|1283301.3.peg.4824"/>
<evidence type="ECO:0000313" key="1">
    <source>
        <dbReference type="EMBL" id="EPJ38094.1"/>
    </source>
</evidence>
<proteinExistence type="predicted"/>
<keyword evidence="2" id="KW-1185">Reference proteome</keyword>
<dbReference type="HOGENOM" id="CLU_2810391_0_0_11"/>
<evidence type="ECO:0000313" key="2">
    <source>
        <dbReference type="Proteomes" id="UP000015001"/>
    </source>
</evidence>
<organism evidence="1 2">
    <name type="scientific">Streptomyces afghaniensis 772</name>
    <dbReference type="NCBI Taxonomy" id="1283301"/>
    <lineage>
        <taxon>Bacteria</taxon>
        <taxon>Bacillati</taxon>
        <taxon>Actinomycetota</taxon>
        <taxon>Actinomycetes</taxon>
        <taxon>Kitasatosporales</taxon>
        <taxon>Streptomycetaceae</taxon>
        <taxon>Streptomyces</taxon>
    </lineage>
</organism>
<reference evidence="1 2" key="1">
    <citation type="submission" date="2013-02" db="EMBL/GenBank/DDBJ databases">
        <title>Draft Genome Sequence of Streptomyces afghaniensis, Which Produces Compounds of the Julimycin B-Complex.</title>
        <authorList>
            <person name="Gruening B.A."/>
            <person name="Praeg A."/>
            <person name="Erxleben A."/>
            <person name="Guenther S."/>
            <person name="Fiedler H.-P."/>
            <person name="Goodfellow M."/>
            <person name="Mueller M."/>
        </authorList>
    </citation>
    <scope>NUCLEOTIDE SEQUENCE [LARGE SCALE GENOMIC DNA]</scope>
    <source>
        <strain evidence="1 2">772</strain>
    </source>
</reference>
<dbReference type="Proteomes" id="UP000015001">
    <property type="component" value="Unassembled WGS sequence"/>
</dbReference>
<comment type="caution">
    <text evidence="1">The sequence shown here is derived from an EMBL/GenBank/DDBJ whole genome shotgun (WGS) entry which is preliminary data.</text>
</comment>
<dbReference type="AlphaFoldDB" id="S4NI31"/>
<accession>S4NI31</accession>
<dbReference type="EMBL" id="AOPY01001474">
    <property type="protein sequence ID" value="EPJ38094.1"/>
    <property type="molecule type" value="Genomic_DNA"/>
</dbReference>
<gene>
    <name evidence="1" type="ORF">STAFG_4853</name>
</gene>
<protein>
    <submittedName>
        <fullName evidence="1">Uncharacterized protein</fullName>
    </submittedName>
</protein>